<dbReference type="RefSeq" id="XP_007509694.1">
    <property type="nucleotide sequence ID" value="XM_007509632.1"/>
</dbReference>
<name>K8ELF6_9CHLO</name>
<accession>K8ELF6</accession>
<dbReference type="KEGG" id="bpg:Bathy12g00970"/>
<dbReference type="PANTHER" id="PTHR36897:SF2">
    <property type="entry name" value="OS10G0350800 PROTEIN"/>
    <property type="match status" value="1"/>
</dbReference>
<feature type="region of interest" description="Disordered" evidence="1">
    <location>
        <begin position="38"/>
        <end position="75"/>
    </location>
</feature>
<keyword evidence="3" id="KW-1185">Reference proteome</keyword>
<dbReference type="GeneID" id="19012338"/>
<protein>
    <submittedName>
        <fullName evidence="2">Uncharacterized protein</fullName>
    </submittedName>
</protein>
<dbReference type="Proteomes" id="UP000198341">
    <property type="component" value="Chromosome 12"/>
</dbReference>
<dbReference type="AlphaFoldDB" id="K8ELF6"/>
<evidence type="ECO:0000256" key="1">
    <source>
        <dbReference type="SAM" id="MobiDB-lite"/>
    </source>
</evidence>
<dbReference type="STRING" id="41875.K8ELF6"/>
<evidence type="ECO:0000313" key="3">
    <source>
        <dbReference type="Proteomes" id="UP000198341"/>
    </source>
</evidence>
<feature type="compositionally biased region" description="Low complexity" evidence="1">
    <location>
        <begin position="65"/>
        <end position="74"/>
    </location>
</feature>
<dbReference type="OrthoDB" id="445361at2759"/>
<gene>
    <name evidence="2" type="ordered locus">Bathy12g00970</name>
</gene>
<evidence type="ECO:0000313" key="2">
    <source>
        <dbReference type="EMBL" id="CCO18809.1"/>
    </source>
</evidence>
<proteinExistence type="predicted"/>
<reference evidence="2 3" key="1">
    <citation type="submission" date="2011-10" db="EMBL/GenBank/DDBJ databases">
        <authorList>
            <person name="Genoscope - CEA"/>
        </authorList>
    </citation>
    <scope>NUCLEOTIDE SEQUENCE [LARGE SCALE GENOMIC DNA]</scope>
    <source>
        <strain evidence="2 3">RCC 1105</strain>
    </source>
</reference>
<dbReference type="EMBL" id="FO082267">
    <property type="protein sequence ID" value="CCO18809.1"/>
    <property type="molecule type" value="Genomic_DNA"/>
</dbReference>
<sequence>MFLFSSQQKSVSSNCCWCSFSSFDDKKLTTLNNSFCQRGRRGRRGRASEATKTSRSNHRRAVTVSSSSSESPSSYVTKEELDEIARLKGLQLSTETVGPFFKITARRKIEDKRIEVVNADGEVLEKESEDMSVIATHDGFIAPFPFRILHLDTMRVYNSRINSQCTEEERKMLKSTFGVSILLGCESLRLGRDAGCTKAELLSIDDGNEYAPKLVKYYERLGFKIVRKVGDGLNTDLTDMLVWGGKGTRMNGDVNELLEKWSNVLRKTSKRNEEK</sequence>
<dbReference type="PANTHER" id="PTHR36897">
    <property type="entry name" value="OS10G0351100-LIKE PROTEIN"/>
    <property type="match status" value="1"/>
</dbReference>
<organism evidence="2 3">
    <name type="scientific">Bathycoccus prasinos</name>
    <dbReference type="NCBI Taxonomy" id="41875"/>
    <lineage>
        <taxon>Eukaryota</taxon>
        <taxon>Viridiplantae</taxon>
        <taxon>Chlorophyta</taxon>
        <taxon>Mamiellophyceae</taxon>
        <taxon>Mamiellales</taxon>
        <taxon>Bathycoccaceae</taxon>
        <taxon>Bathycoccus</taxon>
    </lineage>
</organism>
<dbReference type="eggNOG" id="KOG2094">
    <property type="taxonomic scope" value="Eukaryota"/>
</dbReference>